<sequence>MPEDGGIGYRRNGKKQACEPCRKGKLACDHGAPFCGRPPTAALSASSHSAIPQASSQTWLPSNVPLVSVPLVSPTTGLGTGLQALEVSVNDSEKSRTECRGRKERQPGEQPTRKNLDRWKTAEYPKSAKYYGPTSFSSVFSEHKTPDTDLLNIGEDSRRHPGSWLFGQPLLGRGRPNAPDIRRKEVVKALENIPSQEICGDLIARTTASEAIHNISMHPVLIKHCIATLWSTFGPQLAAPRTVEGLTVIAEVLFKNEETPLPESPEDGFEWLNTFMGPNLRLEMLGILFCFFGQAFLTLQDWDPLFKVPENHDRDRKETTWRMKECADICRKMCHFSETINELVAALTFSIHIVESCCTGDESYLLRHGHGDMVTSAINAGLHRLPDYTRTKVTTALEYKSRLFCAVYVLDKTIASLNGIPPMLTRLYCDVKPCLDLPEEELFLPPHELSDAVSRLDSNGWNTTGNMYSITISRAIWRLSAVREEILELALGVNVMVSEERIGELRLRCQGVLNSLPKQLLYYADGVDPKDKTGKTLFAQACLMQEFLQNIFLIERVATARGLPHENRLLDAAMEMLELTLMFWISRDKLQSFTAYFDWIITYHGIPSAGVICVNLLKSQTSNQPYSGFSRSDAIQKLTLFIGFLEWIRPTDGNYKLAGRLRKVIRGVLDHVLEPPAAGSGASLSIDTHFDPMLSPVSNLNDMDWLNTIDWTQGSWMEFN</sequence>
<evidence type="ECO:0000313" key="6">
    <source>
        <dbReference type="Proteomes" id="UP000566819"/>
    </source>
</evidence>
<keyword evidence="2" id="KW-0539">Nucleus</keyword>
<dbReference type="InterPro" id="IPR007219">
    <property type="entry name" value="XnlR_reg_dom"/>
</dbReference>
<dbReference type="GO" id="GO:0000981">
    <property type="term" value="F:DNA-binding transcription factor activity, RNA polymerase II-specific"/>
    <property type="evidence" value="ECO:0007669"/>
    <property type="project" value="InterPro"/>
</dbReference>
<dbReference type="SMART" id="SM00906">
    <property type="entry name" value="Fungal_trans"/>
    <property type="match status" value="1"/>
</dbReference>
<evidence type="ECO:0000313" key="5">
    <source>
        <dbReference type="EMBL" id="KAF4637582.1"/>
    </source>
</evidence>
<dbReference type="EMBL" id="JAAMPI010000018">
    <property type="protein sequence ID" value="KAF4637582.1"/>
    <property type="molecule type" value="Genomic_DNA"/>
</dbReference>
<gene>
    <name evidence="5" type="ORF">G7Y89_g494</name>
</gene>
<evidence type="ECO:0000256" key="3">
    <source>
        <dbReference type="SAM" id="MobiDB-lite"/>
    </source>
</evidence>
<comment type="caution">
    <text evidence="5">The sequence shown here is derived from an EMBL/GenBank/DDBJ whole genome shotgun (WGS) entry which is preliminary data.</text>
</comment>
<evidence type="ECO:0000259" key="4">
    <source>
        <dbReference type="SMART" id="SM00906"/>
    </source>
</evidence>
<dbReference type="AlphaFoldDB" id="A0A8H4RZT9"/>
<keyword evidence="6" id="KW-1185">Reference proteome</keyword>
<evidence type="ECO:0000256" key="2">
    <source>
        <dbReference type="ARBA" id="ARBA00023242"/>
    </source>
</evidence>
<dbReference type="InterPro" id="IPR050613">
    <property type="entry name" value="Sec_Metabolite_Reg"/>
</dbReference>
<dbReference type="InterPro" id="IPR001138">
    <property type="entry name" value="Zn2Cys6_DnaBD"/>
</dbReference>
<dbReference type="CDD" id="cd12148">
    <property type="entry name" value="fungal_TF_MHR"/>
    <property type="match status" value="1"/>
</dbReference>
<accession>A0A8H4RZT9</accession>
<organism evidence="5 6">
    <name type="scientific">Cudoniella acicularis</name>
    <dbReference type="NCBI Taxonomy" id="354080"/>
    <lineage>
        <taxon>Eukaryota</taxon>
        <taxon>Fungi</taxon>
        <taxon>Dikarya</taxon>
        <taxon>Ascomycota</taxon>
        <taxon>Pezizomycotina</taxon>
        <taxon>Leotiomycetes</taxon>
        <taxon>Helotiales</taxon>
        <taxon>Tricladiaceae</taxon>
        <taxon>Cudoniella</taxon>
    </lineage>
</organism>
<dbReference type="PANTHER" id="PTHR31001">
    <property type="entry name" value="UNCHARACTERIZED TRANSCRIPTIONAL REGULATORY PROTEIN"/>
    <property type="match status" value="1"/>
</dbReference>
<comment type="subcellular location">
    <subcellularLocation>
        <location evidence="1">Nucleus</location>
    </subcellularLocation>
</comment>
<dbReference type="CDD" id="cd00067">
    <property type="entry name" value="GAL4"/>
    <property type="match status" value="1"/>
</dbReference>
<evidence type="ECO:0000256" key="1">
    <source>
        <dbReference type="ARBA" id="ARBA00004123"/>
    </source>
</evidence>
<dbReference type="Pfam" id="PF04082">
    <property type="entry name" value="Fungal_trans"/>
    <property type="match status" value="1"/>
</dbReference>
<name>A0A8H4RZT9_9HELO</name>
<feature type="region of interest" description="Disordered" evidence="3">
    <location>
        <begin position="88"/>
        <end position="116"/>
    </location>
</feature>
<dbReference type="Proteomes" id="UP000566819">
    <property type="component" value="Unassembled WGS sequence"/>
</dbReference>
<dbReference type="GO" id="GO:0005634">
    <property type="term" value="C:nucleus"/>
    <property type="evidence" value="ECO:0007669"/>
    <property type="project" value="UniProtKB-SubCell"/>
</dbReference>
<reference evidence="5 6" key="1">
    <citation type="submission" date="2020-03" db="EMBL/GenBank/DDBJ databases">
        <title>Draft Genome Sequence of Cudoniella acicularis.</title>
        <authorList>
            <person name="Buettner E."/>
            <person name="Kellner H."/>
        </authorList>
    </citation>
    <scope>NUCLEOTIDE SEQUENCE [LARGE SCALE GENOMIC DNA]</scope>
    <source>
        <strain evidence="5 6">DSM 108380</strain>
    </source>
</reference>
<protein>
    <recommendedName>
        <fullName evidence="4">Xylanolytic transcriptional activator regulatory domain-containing protein</fullName>
    </recommendedName>
</protein>
<dbReference type="PANTHER" id="PTHR31001:SF49">
    <property type="entry name" value="ZN(II)2CYS6 TRANSCRIPTION FACTOR (EUROFUNG)"/>
    <property type="match status" value="1"/>
</dbReference>
<dbReference type="OrthoDB" id="4898680at2759"/>
<feature type="domain" description="Xylanolytic transcriptional activator regulatory" evidence="4">
    <location>
        <begin position="366"/>
        <end position="440"/>
    </location>
</feature>
<dbReference type="GO" id="GO:0008270">
    <property type="term" value="F:zinc ion binding"/>
    <property type="evidence" value="ECO:0007669"/>
    <property type="project" value="InterPro"/>
</dbReference>
<proteinExistence type="predicted"/>
<dbReference type="GO" id="GO:0006351">
    <property type="term" value="P:DNA-templated transcription"/>
    <property type="evidence" value="ECO:0007669"/>
    <property type="project" value="InterPro"/>
</dbReference>
<dbReference type="GO" id="GO:0003677">
    <property type="term" value="F:DNA binding"/>
    <property type="evidence" value="ECO:0007669"/>
    <property type="project" value="InterPro"/>
</dbReference>
<feature type="compositionally biased region" description="Basic and acidic residues" evidence="3">
    <location>
        <begin position="91"/>
        <end position="116"/>
    </location>
</feature>